<feature type="transmembrane region" description="Helical" evidence="1">
    <location>
        <begin position="37"/>
        <end position="59"/>
    </location>
</feature>
<feature type="transmembrane region" description="Helical" evidence="1">
    <location>
        <begin position="79"/>
        <end position="112"/>
    </location>
</feature>
<feature type="transmembrane region" description="Helical" evidence="1">
    <location>
        <begin position="6"/>
        <end position="28"/>
    </location>
</feature>
<dbReference type="EMBL" id="JBHSCQ010000004">
    <property type="protein sequence ID" value="MFC4264257.1"/>
    <property type="molecule type" value="Genomic_DNA"/>
</dbReference>
<name>A0ABV8QX29_9MICC</name>
<dbReference type="Proteomes" id="UP001595773">
    <property type="component" value="Unassembled WGS sequence"/>
</dbReference>
<accession>A0ABV8QX29</accession>
<organism evidence="2 3">
    <name type="scientific">Arthrobacter cryoconiti</name>
    <dbReference type="NCBI Taxonomy" id="748907"/>
    <lineage>
        <taxon>Bacteria</taxon>
        <taxon>Bacillati</taxon>
        <taxon>Actinomycetota</taxon>
        <taxon>Actinomycetes</taxon>
        <taxon>Micrococcales</taxon>
        <taxon>Micrococcaceae</taxon>
        <taxon>Arthrobacter</taxon>
    </lineage>
</organism>
<keyword evidence="1" id="KW-0812">Transmembrane</keyword>
<keyword evidence="1" id="KW-0472">Membrane</keyword>
<sequence length="411" mass="43264">MAKFQVMASAGFGAISNALVALTPLLIFKAEQAGEFAVVYLIFALGWSLTLSIICDAWVRVRGSMSLVENSWEDYSPAASQLAIISGLIGLGAGMVVYGTTLTAVAAAVGIAANVSRLGSRYYRVVSHGPGAVIASDVATIVVFLGVILTLASLKVDLVLALAAAWAISNVIGAGFYRPARWSKSSHLDAWIRSRRHVVGILLKDSILMDAGANLAPLAMMPLMGASGFGIYRAVSSVATPVQLLLDPLRPNISQLPASVVTGRKTFAAIAGAALGMSAAAYAVLVIVIQRWGLFPGVLSDLAHFAIPCALFVAANLVGHFYYICARARLNHRAILTGRVFQTMVSVIFPFGGLLAFNLAGAIWGFALAAVCSGTTWLILVIWDSELRSVAVQIDESARVAQPQPIVEPKP</sequence>
<feature type="transmembrane region" description="Helical" evidence="1">
    <location>
        <begin position="158"/>
        <end position="177"/>
    </location>
</feature>
<reference evidence="3" key="1">
    <citation type="journal article" date="2019" name="Int. J. Syst. Evol. Microbiol.">
        <title>The Global Catalogue of Microorganisms (GCM) 10K type strain sequencing project: providing services to taxonomists for standard genome sequencing and annotation.</title>
        <authorList>
            <consortium name="The Broad Institute Genomics Platform"/>
            <consortium name="The Broad Institute Genome Sequencing Center for Infectious Disease"/>
            <person name="Wu L."/>
            <person name="Ma J."/>
        </authorList>
    </citation>
    <scope>NUCLEOTIDE SEQUENCE [LARGE SCALE GENOMIC DNA]</scope>
    <source>
        <strain evidence="3">CGMCC 1.10698</strain>
    </source>
</reference>
<keyword evidence="3" id="KW-1185">Reference proteome</keyword>
<gene>
    <name evidence="2" type="ORF">ACFOW9_01415</name>
</gene>
<evidence type="ECO:0000313" key="2">
    <source>
        <dbReference type="EMBL" id="MFC4264257.1"/>
    </source>
</evidence>
<feature type="transmembrane region" description="Helical" evidence="1">
    <location>
        <begin position="302"/>
        <end position="324"/>
    </location>
</feature>
<feature type="transmembrane region" description="Helical" evidence="1">
    <location>
        <begin position="363"/>
        <end position="383"/>
    </location>
</feature>
<comment type="caution">
    <text evidence="2">The sequence shown here is derived from an EMBL/GenBank/DDBJ whole genome shotgun (WGS) entry which is preliminary data.</text>
</comment>
<evidence type="ECO:0000256" key="1">
    <source>
        <dbReference type="SAM" id="Phobius"/>
    </source>
</evidence>
<feature type="transmembrane region" description="Helical" evidence="1">
    <location>
        <begin position="336"/>
        <end position="357"/>
    </location>
</feature>
<feature type="transmembrane region" description="Helical" evidence="1">
    <location>
        <begin position="267"/>
        <end position="290"/>
    </location>
</feature>
<proteinExistence type="predicted"/>
<evidence type="ECO:0000313" key="3">
    <source>
        <dbReference type="Proteomes" id="UP001595773"/>
    </source>
</evidence>
<keyword evidence="1" id="KW-1133">Transmembrane helix</keyword>
<feature type="transmembrane region" description="Helical" evidence="1">
    <location>
        <begin position="132"/>
        <end position="152"/>
    </location>
</feature>
<protein>
    <submittedName>
        <fullName evidence="2">Uncharacterized protein</fullName>
    </submittedName>
</protein>